<evidence type="ECO:0000256" key="1">
    <source>
        <dbReference type="ARBA" id="ARBA00001946"/>
    </source>
</evidence>
<dbReference type="CDD" id="cd18768">
    <property type="entry name" value="PIN_MtVapC4-C5-like"/>
    <property type="match status" value="1"/>
</dbReference>
<evidence type="ECO:0000256" key="7">
    <source>
        <dbReference type="ARBA" id="ARBA00038093"/>
    </source>
</evidence>
<accession>A0A542E1R7</accession>
<name>A0A542E1R7_9MICO</name>
<dbReference type="InterPro" id="IPR050556">
    <property type="entry name" value="Type_II_TA_system_RNase"/>
</dbReference>
<sequence>MSAGLLDTSVWIAGESGRPVDRDLLPDEALISVVTLAELQAGVLAAPDTATRSRRMATVGALAGVRALPVDAGTALRWAELRVRLHEAGRRINVNDLWIAATALANGVPVVTQDTDFDVLAELGALEVIRV</sequence>
<dbReference type="InterPro" id="IPR029060">
    <property type="entry name" value="PIN-like_dom_sf"/>
</dbReference>
<dbReference type="RefSeq" id="WP_211356020.1">
    <property type="nucleotide sequence ID" value="NZ_BAAAPR010000014.1"/>
</dbReference>
<evidence type="ECO:0000313" key="10">
    <source>
        <dbReference type="EMBL" id="TQJ09282.1"/>
    </source>
</evidence>
<evidence type="ECO:0000313" key="11">
    <source>
        <dbReference type="Proteomes" id="UP000317893"/>
    </source>
</evidence>
<protein>
    <recommendedName>
        <fullName evidence="8">Ribonuclease VapC</fullName>
        <shortName evidence="8">RNase VapC</shortName>
        <ecNumber evidence="8">3.1.-.-</ecNumber>
    </recommendedName>
    <alternativeName>
        <fullName evidence="8">Toxin VapC</fullName>
    </alternativeName>
</protein>
<feature type="binding site" evidence="8">
    <location>
        <position position="96"/>
    </location>
    <ligand>
        <name>Mg(2+)</name>
        <dbReference type="ChEBI" id="CHEBI:18420"/>
    </ligand>
</feature>
<evidence type="ECO:0000256" key="2">
    <source>
        <dbReference type="ARBA" id="ARBA00022649"/>
    </source>
</evidence>
<dbReference type="EMBL" id="VFMN01000001">
    <property type="protein sequence ID" value="TQJ09282.1"/>
    <property type="molecule type" value="Genomic_DNA"/>
</dbReference>
<dbReference type="Proteomes" id="UP000317893">
    <property type="component" value="Unassembled WGS sequence"/>
</dbReference>
<dbReference type="PANTHER" id="PTHR33653:SF1">
    <property type="entry name" value="RIBONUCLEASE VAPC2"/>
    <property type="match status" value="1"/>
</dbReference>
<comment type="function">
    <text evidence="8">Toxic component of a toxin-antitoxin (TA) system. An RNase.</text>
</comment>
<proteinExistence type="inferred from homology"/>
<dbReference type="EC" id="3.1.-.-" evidence="8"/>
<keyword evidence="11" id="KW-1185">Reference proteome</keyword>
<evidence type="ECO:0000256" key="8">
    <source>
        <dbReference type="HAMAP-Rule" id="MF_00265"/>
    </source>
</evidence>
<dbReference type="Pfam" id="PF01850">
    <property type="entry name" value="PIN"/>
    <property type="match status" value="1"/>
</dbReference>
<organism evidence="10 11">
    <name type="scientific">Lapillicoccus jejuensis</name>
    <dbReference type="NCBI Taxonomy" id="402171"/>
    <lineage>
        <taxon>Bacteria</taxon>
        <taxon>Bacillati</taxon>
        <taxon>Actinomycetota</taxon>
        <taxon>Actinomycetes</taxon>
        <taxon>Micrococcales</taxon>
        <taxon>Intrasporangiaceae</taxon>
        <taxon>Lapillicoccus</taxon>
    </lineage>
</organism>
<dbReference type="InterPro" id="IPR002716">
    <property type="entry name" value="PIN_dom"/>
</dbReference>
<keyword evidence="8" id="KW-0800">Toxin</keyword>
<evidence type="ECO:0000256" key="6">
    <source>
        <dbReference type="ARBA" id="ARBA00022842"/>
    </source>
</evidence>
<keyword evidence="6 8" id="KW-0460">Magnesium</keyword>
<evidence type="ECO:0000259" key="9">
    <source>
        <dbReference type="Pfam" id="PF01850"/>
    </source>
</evidence>
<evidence type="ECO:0000256" key="3">
    <source>
        <dbReference type="ARBA" id="ARBA00022722"/>
    </source>
</evidence>
<keyword evidence="4 8" id="KW-0479">Metal-binding</keyword>
<feature type="binding site" evidence="8">
    <location>
        <position position="7"/>
    </location>
    <ligand>
        <name>Mg(2+)</name>
        <dbReference type="ChEBI" id="CHEBI:18420"/>
    </ligand>
</feature>
<comment type="similarity">
    <text evidence="7 8">Belongs to the PINc/VapC protein family.</text>
</comment>
<keyword evidence="3 8" id="KW-0540">Nuclease</keyword>
<dbReference type="Gene3D" id="3.40.50.1010">
    <property type="entry name" value="5'-nuclease"/>
    <property type="match status" value="1"/>
</dbReference>
<keyword evidence="2 8" id="KW-1277">Toxin-antitoxin system</keyword>
<dbReference type="GO" id="GO:0000287">
    <property type="term" value="F:magnesium ion binding"/>
    <property type="evidence" value="ECO:0007669"/>
    <property type="project" value="UniProtKB-UniRule"/>
</dbReference>
<dbReference type="GO" id="GO:0090729">
    <property type="term" value="F:toxin activity"/>
    <property type="evidence" value="ECO:0007669"/>
    <property type="project" value="UniProtKB-KW"/>
</dbReference>
<dbReference type="SUPFAM" id="SSF88723">
    <property type="entry name" value="PIN domain-like"/>
    <property type="match status" value="1"/>
</dbReference>
<dbReference type="AlphaFoldDB" id="A0A542E1R7"/>
<dbReference type="GO" id="GO:0004540">
    <property type="term" value="F:RNA nuclease activity"/>
    <property type="evidence" value="ECO:0007669"/>
    <property type="project" value="InterPro"/>
</dbReference>
<dbReference type="PANTHER" id="PTHR33653">
    <property type="entry name" value="RIBONUCLEASE VAPC2"/>
    <property type="match status" value="1"/>
</dbReference>
<evidence type="ECO:0000256" key="4">
    <source>
        <dbReference type="ARBA" id="ARBA00022723"/>
    </source>
</evidence>
<evidence type="ECO:0000256" key="5">
    <source>
        <dbReference type="ARBA" id="ARBA00022801"/>
    </source>
</evidence>
<comment type="caution">
    <text evidence="10">The sequence shown here is derived from an EMBL/GenBank/DDBJ whole genome shotgun (WGS) entry which is preliminary data.</text>
</comment>
<dbReference type="GO" id="GO:0016787">
    <property type="term" value="F:hydrolase activity"/>
    <property type="evidence" value="ECO:0007669"/>
    <property type="project" value="UniProtKB-KW"/>
</dbReference>
<comment type="cofactor">
    <cofactor evidence="1 8">
        <name>Mg(2+)</name>
        <dbReference type="ChEBI" id="CHEBI:18420"/>
    </cofactor>
</comment>
<feature type="domain" description="PIN" evidence="9">
    <location>
        <begin position="5"/>
        <end position="122"/>
    </location>
</feature>
<dbReference type="InterPro" id="IPR022907">
    <property type="entry name" value="VapC_family"/>
</dbReference>
<dbReference type="HAMAP" id="MF_00265">
    <property type="entry name" value="VapC_Nob1"/>
    <property type="match status" value="1"/>
</dbReference>
<gene>
    <name evidence="8" type="primary">vapC</name>
    <name evidence="10" type="ORF">FB458_2392</name>
</gene>
<keyword evidence="5 8" id="KW-0378">Hydrolase</keyword>
<reference evidence="10 11" key="1">
    <citation type="submission" date="2019-06" db="EMBL/GenBank/DDBJ databases">
        <title>Sequencing the genomes of 1000 actinobacteria strains.</title>
        <authorList>
            <person name="Klenk H.-P."/>
        </authorList>
    </citation>
    <scope>NUCLEOTIDE SEQUENCE [LARGE SCALE GENOMIC DNA]</scope>
    <source>
        <strain evidence="10 11">DSM 18607</strain>
    </source>
</reference>